<sequence length="462" mass="47485">MECGSWGTVEELTILGAAGGVGVGKGRRPAPPASRAVPIRSVQPSLSRHRPTGVTELDRVLGGGVVPGSVTLLAGDPGVGKSTLLLEVAHRWAQSGLRALYVSGEESAGQIRLRADRIGCGGGEVYLAAESDLLAVLDHIDMVRPALVIVDSVQTMSTSEADGVAGGVTQVRAVTAALTAAAKANGVALILVGHVTKDGAIAGPRSLEHLVDVVLHFEGDRNGTLRMVRGVKNRFGAADEVGCFLLHDNGIECVADPSNLFLEQRPAPVPGTAITVKLDGKRPLIGEVQALLATPPGGSPRRAVSGIDHARAAMITAVLEKHARLNIAVNDIYLSTVGGMRLTDPSSDLAVAIALASAYANLPLPTTAVMIGEVGLAGDLRRVNGMDRRLAEAARQGFNIALIPPGCDAVPPGLRALCAPTIVAALEHTIDIADHRSGAPAGPHRLDAPPSHAPPGVAECTL</sequence>
<dbReference type="InterPro" id="IPR003593">
    <property type="entry name" value="AAA+_ATPase"/>
</dbReference>
<comment type="function">
    <text evidence="11">DNA-dependent ATPase involved in processing of recombination intermediates, plays a role in repairing DNA breaks. Stimulates the branch migration of RecA-mediated strand transfer reactions, allowing the 3' invading strand to extend heteroduplex DNA faster. Binds ssDNA in the presence of ADP but not other nucleotides, has ATPase activity that is stimulated by ssDNA and various branched DNA structures, but inhibited by SSB. Does not have RecA's homology-searching function.</text>
</comment>
<comment type="similarity">
    <text evidence="9 11">Belongs to the RecA family. RadA subfamily.</text>
</comment>
<gene>
    <name evidence="9" type="primary">radA</name>
    <name evidence="14" type="ORF">BIN_B_02879</name>
</gene>
<evidence type="ECO:0000256" key="4">
    <source>
        <dbReference type="ARBA" id="ARBA00022801"/>
    </source>
</evidence>
<dbReference type="HAMAP" id="MF_01498">
    <property type="entry name" value="RadA_bact"/>
    <property type="match status" value="1"/>
</dbReference>
<feature type="region of interest" description="Disordered" evidence="12">
    <location>
        <begin position="436"/>
        <end position="462"/>
    </location>
</feature>
<feature type="region of interest" description="Lon-protease-like" evidence="9">
    <location>
        <begin position="331"/>
        <end position="462"/>
    </location>
</feature>
<dbReference type="PROSITE" id="PS50162">
    <property type="entry name" value="RECA_2"/>
    <property type="match status" value="1"/>
</dbReference>
<dbReference type="PRINTS" id="PR01874">
    <property type="entry name" value="DNAREPAIRADA"/>
</dbReference>
<dbReference type="Pfam" id="PF13541">
    <property type="entry name" value="ChlI"/>
    <property type="match status" value="1"/>
</dbReference>
<protein>
    <recommendedName>
        <fullName evidence="9 10">DNA repair protein RadA</fullName>
    </recommendedName>
</protein>
<keyword evidence="8 9" id="KW-0234">DNA repair</keyword>
<evidence type="ECO:0000256" key="1">
    <source>
        <dbReference type="ARBA" id="ARBA00022723"/>
    </source>
</evidence>
<evidence type="ECO:0000313" key="14">
    <source>
        <dbReference type="EMBL" id="VTO99086.1"/>
    </source>
</evidence>
<keyword evidence="2 9" id="KW-0547">Nucleotide-binding</keyword>
<dbReference type="GO" id="GO:0140664">
    <property type="term" value="F:ATP-dependent DNA damage sensor activity"/>
    <property type="evidence" value="ECO:0007669"/>
    <property type="project" value="InterPro"/>
</dbReference>
<dbReference type="InterPro" id="IPR014721">
    <property type="entry name" value="Ribsml_uS5_D2-typ_fold_subgr"/>
</dbReference>
<dbReference type="Gene3D" id="3.40.50.300">
    <property type="entry name" value="P-loop containing nucleotide triphosphate hydrolases"/>
    <property type="match status" value="1"/>
</dbReference>
<dbReference type="InterPro" id="IPR004504">
    <property type="entry name" value="DNA_repair_RadA"/>
</dbReference>
<evidence type="ECO:0000256" key="6">
    <source>
        <dbReference type="ARBA" id="ARBA00023016"/>
    </source>
</evidence>
<dbReference type="GO" id="GO:0008270">
    <property type="term" value="F:zinc ion binding"/>
    <property type="evidence" value="ECO:0007669"/>
    <property type="project" value="UniProtKB-KW"/>
</dbReference>
<feature type="binding site" evidence="9">
    <location>
        <begin position="75"/>
        <end position="82"/>
    </location>
    <ligand>
        <name>ATP</name>
        <dbReference type="ChEBI" id="CHEBI:30616"/>
    </ligand>
</feature>
<dbReference type="PANTHER" id="PTHR32472:SF10">
    <property type="entry name" value="DNA REPAIR PROTEIN RADA-LIKE PROTEIN"/>
    <property type="match status" value="1"/>
</dbReference>
<dbReference type="AlphaFoldDB" id="A0A653ENJ9"/>
<feature type="domain" description="RecA family profile 1" evidence="13">
    <location>
        <begin position="46"/>
        <end position="195"/>
    </location>
</feature>
<feature type="short sequence motif" description="RadA KNRFG motif" evidence="9">
    <location>
        <begin position="232"/>
        <end position="236"/>
    </location>
</feature>
<comment type="domain">
    <text evidence="9">The middle region has homology to RecA with ATPase motifs including the RadA KNRFG motif, while the C-terminus is homologous to Lon protease.</text>
</comment>
<comment type="function">
    <text evidence="9">Plays a role in repairing double-strand DNA breaks, probably involving stabilizing or processing branched DNA or blocked replication forks.</text>
</comment>
<dbReference type="GO" id="GO:0005524">
    <property type="term" value="F:ATP binding"/>
    <property type="evidence" value="ECO:0007669"/>
    <property type="project" value="UniProtKB-UniRule"/>
</dbReference>
<evidence type="ECO:0000256" key="5">
    <source>
        <dbReference type="ARBA" id="ARBA00022840"/>
    </source>
</evidence>
<dbReference type="SUPFAM" id="SSF54211">
    <property type="entry name" value="Ribosomal protein S5 domain 2-like"/>
    <property type="match status" value="1"/>
</dbReference>
<dbReference type="Pfam" id="PF13481">
    <property type="entry name" value="AAA_25"/>
    <property type="match status" value="1"/>
</dbReference>
<evidence type="ECO:0000256" key="3">
    <source>
        <dbReference type="ARBA" id="ARBA00022763"/>
    </source>
</evidence>
<evidence type="ECO:0000256" key="10">
    <source>
        <dbReference type="NCBIfam" id="TIGR00416"/>
    </source>
</evidence>
<keyword evidence="11" id="KW-0862">Zinc</keyword>
<keyword evidence="7 9" id="KW-0238">DNA-binding</keyword>
<keyword evidence="4" id="KW-0378">Hydrolase</keyword>
<dbReference type="EMBL" id="LR589090">
    <property type="protein sequence ID" value="VTO99086.1"/>
    <property type="molecule type" value="Genomic_DNA"/>
</dbReference>
<dbReference type="Gene3D" id="3.30.230.10">
    <property type="match status" value="1"/>
</dbReference>
<dbReference type="NCBIfam" id="TIGR00416">
    <property type="entry name" value="sms"/>
    <property type="match status" value="1"/>
</dbReference>
<reference evidence="14" key="1">
    <citation type="submission" date="2019-05" db="EMBL/GenBank/DDBJ databases">
        <authorList>
            <person name="Naeem R."/>
            <person name="Antony C."/>
            <person name="Guan Q."/>
        </authorList>
    </citation>
    <scope>NUCLEOTIDE SEQUENCE</scope>
    <source>
        <strain evidence="14">2</strain>
    </source>
</reference>
<dbReference type="GO" id="GO:0000725">
    <property type="term" value="P:recombinational repair"/>
    <property type="evidence" value="ECO:0007669"/>
    <property type="project" value="UniProtKB-UniRule"/>
</dbReference>
<dbReference type="InterPro" id="IPR020588">
    <property type="entry name" value="RecA_ATP-bd"/>
</dbReference>
<keyword evidence="1 9" id="KW-0479">Metal-binding</keyword>
<dbReference type="GO" id="GO:0003684">
    <property type="term" value="F:damaged DNA binding"/>
    <property type="evidence" value="ECO:0007669"/>
    <property type="project" value="InterPro"/>
</dbReference>
<organism evidence="14">
    <name type="scientific">Mycobacterium riyadhense</name>
    <dbReference type="NCBI Taxonomy" id="486698"/>
    <lineage>
        <taxon>Bacteria</taxon>
        <taxon>Bacillati</taxon>
        <taxon>Actinomycetota</taxon>
        <taxon>Actinomycetes</taxon>
        <taxon>Mycobacteriales</taxon>
        <taxon>Mycobacteriaceae</taxon>
        <taxon>Mycobacterium</taxon>
    </lineage>
</organism>
<evidence type="ECO:0000256" key="12">
    <source>
        <dbReference type="SAM" id="MobiDB-lite"/>
    </source>
</evidence>
<keyword evidence="6 9" id="KW-0346">Stress response</keyword>
<dbReference type="InterPro" id="IPR020568">
    <property type="entry name" value="Ribosomal_Su5_D2-typ_SF"/>
</dbReference>
<dbReference type="SUPFAM" id="SSF52540">
    <property type="entry name" value="P-loop containing nucleoside triphosphate hydrolases"/>
    <property type="match status" value="1"/>
</dbReference>
<name>A0A653ENJ9_9MYCO</name>
<evidence type="ECO:0000256" key="7">
    <source>
        <dbReference type="ARBA" id="ARBA00023125"/>
    </source>
</evidence>
<dbReference type="InterPro" id="IPR027417">
    <property type="entry name" value="P-loop_NTPase"/>
</dbReference>
<dbReference type="GO" id="GO:0005829">
    <property type="term" value="C:cytosol"/>
    <property type="evidence" value="ECO:0007669"/>
    <property type="project" value="TreeGrafter"/>
</dbReference>
<evidence type="ECO:0000256" key="8">
    <source>
        <dbReference type="ARBA" id="ARBA00023204"/>
    </source>
</evidence>
<dbReference type="FunFam" id="3.40.50.300:FF:000050">
    <property type="entry name" value="DNA repair protein RadA"/>
    <property type="match status" value="1"/>
</dbReference>
<evidence type="ECO:0000256" key="11">
    <source>
        <dbReference type="RuleBase" id="RU003555"/>
    </source>
</evidence>
<dbReference type="SMART" id="SM00382">
    <property type="entry name" value="AAA"/>
    <property type="match status" value="1"/>
</dbReference>
<evidence type="ECO:0000259" key="13">
    <source>
        <dbReference type="PROSITE" id="PS50162"/>
    </source>
</evidence>
<keyword evidence="5 9" id="KW-0067">ATP-binding</keyword>
<dbReference type="GO" id="GO:0016787">
    <property type="term" value="F:hydrolase activity"/>
    <property type="evidence" value="ECO:0007669"/>
    <property type="project" value="UniProtKB-KW"/>
</dbReference>
<evidence type="ECO:0000256" key="9">
    <source>
        <dbReference type="HAMAP-Rule" id="MF_01498"/>
    </source>
</evidence>
<proteinExistence type="inferred from homology"/>
<evidence type="ECO:0000256" key="2">
    <source>
        <dbReference type="ARBA" id="ARBA00022741"/>
    </source>
</evidence>
<accession>A0A653ENJ9</accession>
<keyword evidence="11" id="KW-0863">Zinc-finger</keyword>
<keyword evidence="3 9" id="KW-0227">DNA damage</keyword>
<dbReference type="PANTHER" id="PTHR32472">
    <property type="entry name" value="DNA REPAIR PROTEIN RADA"/>
    <property type="match status" value="1"/>
</dbReference>